<evidence type="ECO:0000256" key="1">
    <source>
        <dbReference type="ARBA" id="ARBA00023239"/>
    </source>
</evidence>
<gene>
    <name evidence="2" type="ORF">METZ01_LOCUS350111</name>
</gene>
<keyword evidence="1" id="KW-0456">Lyase</keyword>
<reference evidence="2" key="1">
    <citation type="submission" date="2018-05" db="EMBL/GenBank/DDBJ databases">
        <authorList>
            <person name="Lanie J.A."/>
            <person name="Ng W.-L."/>
            <person name="Kazmierczak K.M."/>
            <person name="Andrzejewski T.M."/>
            <person name="Davidsen T.M."/>
            <person name="Wayne K.J."/>
            <person name="Tettelin H."/>
            <person name="Glass J.I."/>
            <person name="Rusch D."/>
            <person name="Podicherti R."/>
            <person name="Tsui H.-C.T."/>
            <person name="Winkler M.E."/>
        </authorList>
    </citation>
    <scope>NUCLEOTIDE SEQUENCE</scope>
</reference>
<evidence type="ECO:0000313" key="2">
    <source>
        <dbReference type="EMBL" id="SVC97257.1"/>
    </source>
</evidence>
<organism evidence="2">
    <name type="scientific">marine metagenome</name>
    <dbReference type="NCBI Taxonomy" id="408172"/>
    <lineage>
        <taxon>unclassified sequences</taxon>
        <taxon>metagenomes</taxon>
        <taxon>ecological metagenomes</taxon>
    </lineage>
</organism>
<sequence>VFGYGSLMWQPDFPYVERRPAMLWG</sequence>
<protein>
    <submittedName>
        <fullName evidence="2">Uncharacterized protein</fullName>
    </submittedName>
</protein>
<name>A0A382RJF3_9ZZZZ</name>
<dbReference type="Pfam" id="PF04752">
    <property type="entry name" value="ChaC"/>
    <property type="match status" value="1"/>
</dbReference>
<accession>A0A382RJF3</accession>
<dbReference type="AlphaFoldDB" id="A0A382RJF3"/>
<feature type="non-terminal residue" evidence="2">
    <location>
        <position position="1"/>
    </location>
</feature>
<dbReference type="InterPro" id="IPR006840">
    <property type="entry name" value="ChaC"/>
</dbReference>
<proteinExistence type="predicted"/>
<dbReference type="EMBL" id="UINC01121827">
    <property type="protein sequence ID" value="SVC97257.1"/>
    <property type="molecule type" value="Genomic_DNA"/>
</dbReference>
<dbReference type="GO" id="GO:0006751">
    <property type="term" value="P:glutathione catabolic process"/>
    <property type="evidence" value="ECO:0007669"/>
    <property type="project" value="InterPro"/>
</dbReference>
<feature type="non-terminal residue" evidence="2">
    <location>
        <position position="25"/>
    </location>
</feature>
<dbReference type="GO" id="GO:0061928">
    <property type="term" value="F:glutathione specific gamma-glutamylcyclotransferase activity"/>
    <property type="evidence" value="ECO:0007669"/>
    <property type="project" value="InterPro"/>
</dbReference>